<protein>
    <submittedName>
        <fullName evidence="2">Uncharacterized protein</fullName>
    </submittedName>
</protein>
<proteinExistence type="evidence at transcript level"/>
<evidence type="ECO:0000256" key="1">
    <source>
        <dbReference type="SAM" id="SignalP"/>
    </source>
</evidence>
<feature type="signal peptide" evidence="1">
    <location>
        <begin position="1"/>
        <end position="21"/>
    </location>
</feature>
<keyword evidence="1" id="KW-0732">Signal</keyword>
<name>I3SAU6_LOTJA</name>
<sequence length="61" mass="7110">MFSVNPWFVILIFLDTHLVSIKLSCLVTNFETGLCMRNMILLIHVRYGLMLDAHKLFDDIP</sequence>
<evidence type="ECO:0000313" key="2">
    <source>
        <dbReference type="EMBL" id="AFK37388.1"/>
    </source>
</evidence>
<accession>I3SAU6</accession>
<feature type="chain" id="PRO_5003679337" evidence="1">
    <location>
        <begin position="22"/>
        <end position="61"/>
    </location>
</feature>
<reference evidence="2" key="1">
    <citation type="submission" date="2012-05" db="EMBL/GenBank/DDBJ databases">
        <authorList>
            <person name="Krishnakumar V."/>
            <person name="Cheung F."/>
            <person name="Xiao Y."/>
            <person name="Chan A."/>
            <person name="Moskal W.A."/>
            <person name="Town C.D."/>
        </authorList>
    </citation>
    <scope>NUCLEOTIDE SEQUENCE</scope>
</reference>
<organism evidence="2">
    <name type="scientific">Lotus japonicus</name>
    <name type="common">Lotus corniculatus var. japonicus</name>
    <dbReference type="NCBI Taxonomy" id="34305"/>
    <lineage>
        <taxon>Eukaryota</taxon>
        <taxon>Viridiplantae</taxon>
        <taxon>Streptophyta</taxon>
        <taxon>Embryophyta</taxon>
        <taxon>Tracheophyta</taxon>
        <taxon>Spermatophyta</taxon>
        <taxon>Magnoliopsida</taxon>
        <taxon>eudicotyledons</taxon>
        <taxon>Gunneridae</taxon>
        <taxon>Pentapetalae</taxon>
        <taxon>rosids</taxon>
        <taxon>fabids</taxon>
        <taxon>Fabales</taxon>
        <taxon>Fabaceae</taxon>
        <taxon>Papilionoideae</taxon>
        <taxon>50 kb inversion clade</taxon>
        <taxon>NPAAA clade</taxon>
        <taxon>Hologalegina</taxon>
        <taxon>robinioid clade</taxon>
        <taxon>Loteae</taxon>
        <taxon>Lotus</taxon>
    </lineage>
</organism>
<dbReference type="EMBL" id="BT137593">
    <property type="protein sequence ID" value="AFK37388.1"/>
    <property type="molecule type" value="mRNA"/>
</dbReference>
<dbReference type="AlphaFoldDB" id="I3SAU6"/>